<keyword evidence="2 4" id="KW-1133">Transmembrane helix</keyword>
<evidence type="ECO:0000313" key="8">
    <source>
        <dbReference type="Proteomes" id="UP000197424"/>
    </source>
</evidence>
<dbReference type="CDD" id="cd17353">
    <property type="entry name" value="MFS_OFA_like"/>
    <property type="match status" value="1"/>
</dbReference>
<dbReference type="PROSITE" id="PS50850">
    <property type="entry name" value="MFS"/>
    <property type="match status" value="1"/>
</dbReference>
<keyword evidence="3 4" id="KW-0472">Membrane</keyword>
<feature type="transmembrane region" description="Helical" evidence="4">
    <location>
        <begin position="378"/>
        <end position="396"/>
    </location>
</feature>
<feature type="transmembrane region" description="Helical" evidence="4">
    <location>
        <begin position="313"/>
        <end position="332"/>
    </location>
</feature>
<feature type="transmembrane region" description="Helical" evidence="4">
    <location>
        <begin position="164"/>
        <end position="183"/>
    </location>
</feature>
<feature type="transmembrane region" description="Helical" evidence="4">
    <location>
        <begin position="135"/>
        <end position="152"/>
    </location>
</feature>
<evidence type="ECO:0000256" key="2">
    <source>
        <dbReference type="ARBA" id="ARBA00022989"/>
    </source>
</evidence>
<evidence type="ECO:0000313" key="9">
    <source>
        <dbReference type="Proteomes" id="UP001200247"/>
    </source>
</evidence>
<protein>
    <submittedName>
        <fullName evidence="7">OFA family MFS transporter</fullName>
    </submittedName>
    <submittedName>
        <fullName evidence="6">Oxalate:formate antiporter</fullName>
    </submittedName>
</protein>
<evidence type="ECO:0000256" key="3">
    <source>
        <dbReference type="ARBA" id="ARBA00023136"/>
    </source>
</evidence>
<feature type="transmembrane region" description="Helical" evidence="4">
    <location>
        <begin position="226"/>
        <end position="250"/>
    </location>
</feature>
<feature type="domain" description="Major facilitator superfamily (MFS) profile" evidence="5">
    <location>
        <begin position="1"/>
        <end position="402"/>
    </location>
</feature>
<accession>A0A248LEP6</accession>
<reference evidence="6" key="1">
    <citation type="journal article" date="2017" name="J. Antimicrob. Chemother.">
        <title>Emergence and genomic analysis of MDR Laribacter hongkongensis strain HLGZ1 from Guangzhou, China.</title>
        <authorList>
            <person name="Wu H.K."/>
            <person name="Chen J.H."/>
            <person name="Yang L."/>
            <person name="Li A.R."/>
            <person name="Su D.H."/>
            <person name="Lin Y.P."/>
            <person name="Chen D.Q."/>
        </authorList>
    </citation>
    <scope>NUCLEOTIDE SEQUENCE</scope>
    <source>
        <strain evidence="6">HLGZ1</strain>
    </source>
</reference>
<evidence type="ECO:0000256" key="4">
    <source>
        <dbReference type="SAM" id="Phobius"/>
    </source>
</evidence>
<feature type="transmembrane region" description="Helical" evidence="4">
    <location>
        <begin position="7"/>
        <end position="27"/>
    </location>
</feature>
<evidence type="ECO:0000313" key="6">
    <source>
        <dbReference type="EMBL" id="ASJ22949.1"/>
    </source>
</evidence>
<evidence type="ECO:0000313" key="7">
    <source>
        <dbReference type="EMBL" id="MCG9027282.1"/>
    </source>
</evidence>
<dbReference type="SUPFAM" id="SSF103473">
    <property type="entry name" value="MFS general substrate transporter"/>
    <property type="match status" value="1"/>
</dbReference>
<keyword evidence="1 4" id="KW-0812">Transmembrane</keyword>
<feature type="transmembrane region" description="Helical" evidence="4">
    <location>
        <begin position="344"/>
        <end position="366"/>
    </location>
</feature>
<dbReference type="InterPro" id="IPR020846">
    <property type="entry name" value="MFS_dom"/>
</dbReference>
<organism evidence="6 8">
    <name type="scientific">Laribacter hongkongensis</name>
    <dbReference type="NCBI Taxonomy" id="168471"/>
    <lineage>
        <taxon>Bacteria</taxon>
        <taxon>Pseudomonadati</taxon>
        <taxon>Pseudomonadota</taxon>
        <taxon>Betaproteobacteria</taxon>
        <taxon>Neisseriales</taxon>
        <taxon>Aquaspirillaceae</taxon>
        <taxon>Laribacter</taxon>
    </lineage>
</organism>
<dbReference type="InterPro" id="IPR050327">
    <property type="entry name" value="Proton-linked_MCT"/>
</dbReference>
<dbReference type="GO" id="GO:0022857">
    <property type="term" value="F:transmembrane transporter activity"/>
    <property type="evidence" value="ECO:0007669"/>
    <property type="project" value="InterPro"/>
</dbReference>
<reference evidence="8" key="2">
    <citation type="submission" date="2017-06" db="EMBL/GenBank/DDBJ databases">
        <title>Whole genome sequence of Laribacter hongkongensis LHGZ1.</title>
        <authorList>
            <person name="Chen D."/>
            <person name="Wu H."/>
            <person name="Chen J."/>
        </authorList>
    </citation>
    <scope>NUCLEOTIDE SEQUENCE [LARGE SCALE GENOMIC DNA]</scope>
    <source>
        <strain evidence="8">LHGZ1</strain>
    </source>
</reference>
<name>A0A248LEP6_9NEIS</name>
<sequence>MSKLNKGLQVLVAGTCINLTIGVLYAWSVIKKALVNDWGWTNTDASMPYNVAIVVWAVALLIAGALQDRIGPKKVITLGVVLVGLGMILSSMIPQDSVLGLTVAFGGVVGTGIGFAYACVTPAAMKWFHSSKKGMVSGITVGGFGLAAVYLAPLCTGLIDGFGISQSFMILGSAVLVIGLPLTRVISNPPEGYVAPAPAAAASASAPKASGHNMTWREMMKTRQFYFLWIMFVFSSSAGVMIIGNLASIATDQAGILNPAYLVSILAISNASGRVGGGILSDRIGRTNTMLLAFALQAVNMLAFSMYTDAGMILLGTVVAGMAYGSLMSVFPSTTADFYGLKNYGANYGVLYTAWGVSGFVGPLLAGLAVDITGTYEYAYMISAALLGVAIVLGLMTRPVKMAVEPEAVPARA</sequence>
<dbReference type="PANTHER" id="PTHR11360">
    <property type="entry name" value="MONOCARBOXYLATE TRANSPORTER"/>
    <property type="match status" value="1"/>
</dbReference>
<reference evidence="6" key="3">
    <citation type="submission" date="2017-06" db="EMBL/GenBank/DDBJ databases">
        <authorList>
            <person name="Kim H.J."/>
            <person name="Triplett B.A."/>
        </authorList>
    </citation>
    <scope>NUCLEOTIDE SEQUENCE</scope>
    <source>
        <strain evidence="6">HLGZ1</strain>
    </source>
</reference>
<dbReference type="Pfam" id="PF07690">
    <property type="entry name" value="MFS_1"/>
    <property type="match status" value="1"/>
</dbReference>
<dbReference type="OMA" id="WVLASHQ"/>
<dbReference type="OrthoDB" id="9793415at2"/>
<evidence type="ECO:0000259" key="5">
    <source>
        <dbReference type="PROSITE" id="PS50850"/>
    </source>
</evidence>
<dbReference type="RefSeq" id="WP_012695605.1">
    <property type="nucleotide sequence ID" value="NZ_CP022115.1"/>
</dbReference>
<dbReference type="EMBL" id="JAJAXM010000047">
    <property type="protein sequence ID" value="MCG9027282.1"/>
    <property type="molecule type" value="Genomic_DNA"/>
</dbReference>
<dbReference type="Proteomes" id="UP001200247">
    <property type="component" value="Unassembled WGS sequence"/>
</dbReference>
<proteinExistence type="predicted"/>
<dbReference type="AlphaFoldDB" id="A0A248LEP6"/>
<dbReference type="PANTHER" id="PTHR11360:SF304">
    <property type="entry name" value="MFS DOMAIN-CONTAINING PROTEIN"/>
    <property type="match status" value="1"/>
</dbReference>
<dbReference type="GeneID" id="75109603"/>
<dbReference type="Proteomes" id="UP000197424">
    <property type="component" value="Chromosome"/>
</dbReference>
<dbReference type="InterPro" id="IPR036259">
    <property type="entry name" value="MFS_trans_sf"/>
</dbReference>
<feature type="transmembrane region" description="Helical" evidence="4">
    <location>
        <begin position="47"/>
        <end position="66"/>
    </location>
</feature>
<feature type="transmembrane region" description="Helical" evidence="4">
    <location>
        <begin position="75"/>
        <end position="93"/>
    </location>
</feature>
<dbReference type="Gene3D" id="1.20.1250.20">
    <property type="entry name" value="MFS general substrate transporter like domains"/>
    <property type="match status" value="2"/>
</dbReference>
<gene>
    <name evidence="7" type="ORF">LH440_15540</name>
    <name evidence="6" type="ORF">LHGZ1_0118</name>
</gene>
<dbReference type="EMBL" id="CP022115">
    <property type="protein sequence ID" value="ASJ22949.1"/>
    <property type="molecule type" value="Genomic_DNA"/>
</dbReference>
<dbReference type="InterPro" id="IPR011701">
    <property type="entry name" value="MFS"/>
</dbReference>
<evidence type="ECO:0000256" key="1">
    <source>
        <dbReference type="ARBA" id="ARBA00022692"/>
    </source>
</evidence>
<reference evidence="7 9" key="4">
    <citation type="submission" date="2021-10" db="EMBL/GenBank/DDBJ databases">
        <title>Whole-genome sequencing analysis of Laribacter hongkongensis: virulence gene profiles, carbohydrate-active enzyme prediction, and antimicrobial resistance characterization.</title>
        <authorList>
            <person name="Yuan P."/>
            <person name="Zhan Y."/>
            <person name="Chen D."/>
        </authorList>
    </citation>
    <scope>NUCLEOTIDE SEQUENCE [LARGE SCALE GENOMIC DNA]</scope>
    <source>
        <strain evidence="7 9">W67</strain>
    </source>
</reference>
<feature type="transmembrane region" description="Helical" evidence="4">
    <location>
        <begin position="99"/>
        <end position="123"/>
    </location>
</feature>